<dbReference type="RefSeq" id="WP_091341003.1">
    <property type="nucleotide sequence ID" value="NZ_FMHV01000002.1"/>
</dbReference>
<accession>A0A1C6S2E7</accession>
<dbReference type="InterPro" id="IPR020904">
    <property type="entry name" value="Sc_DH/Rdtase_CS"/>
</dbReference>
<name>A0A1C6S2E7_9ACTN</name>
<dbReference type="Pfam" id="PF00106">
    <property type="entry name" value="adh_short"/>
    <property type="match status" value="1"/>
</dbReference>
<dbReference type="PRINTS" id="PR00081">
    <property type="entry name" value="GDHRDH"/>
</dbReference>
<dbReference type="PROSITE" id="PS00061">
    <property type="entry name" value="ADH_SHORT"/>
    <property type="match status" value="1"/>
</dbReference>
<dbReference type="NCBIfam" id="NF006776">
    <property type="entry name" value="PRK09291.1"/>
    <property type="match status" value="1"/>
</dbReference>
<gene>
    <name evidence="3" type="ORF">GA0070624_2736</name>
</gene>
<keyword evidence="2" id="KW-0560">Oxidoreductase</keyword>
<dbReference type="Gene3D" id="3.40.50.720">
    <property type="entry name" value="NAD(P)-binding Rossmann-like Domain"/>
    <property type="match status" value="1"/>
</dbReference>
<dbReference type="EMBL" id="FMHV01000002">
    <property type="protein sequence ID" value="SCL23433.1"/>
    <property type="molecule type" value="Genomic_DNA"/>
</dbReference>
<dbReference type="SUPFAM" id="SSF51735">
    <property type="entry name" value="NAD(P)-binding Rossmann-fold domains"/>
    <property type="match status" value="1"/>
</dbReference>
<dbReference type="AlphaFoldDB" id="A0A1C6S2E7"/>
<keyword evidence="4" id="KW-1185">Reference proteome</keyword>
<evidence type="ECO:0000256" key="1">
    <source>
        <dbReference type="ARBA" id="ARBA00006484"/>
    </source>
</evidence>
<dbReference type="InterPro" id="IPR036291">
    <property type="entry name" value="NAD(P)-bd_dom_sf"/>
</dbReference>
<organism evidence="3 4">
    <name type="scientific">Micromonospora rhizosphaerae</name>
    <dbReference type="NCBI Taxonomy" id="568872"/>
    <lineage>
        <taxon>Bacteria</taxon>
        <taxon>Bacillati</taxon>
        <taxon>Actinomycetota</taxon>
        <taxon>Actinomycetes</taxon>
        <taxon>Micromonosporales</taxon>
        <taxon>Micromonosporaceae</taxon>
        <taxon>Micromonospora</taxon>
    </lineage>
</organism>
<evidence type="ECO:0000256" key="2">
    <source>
        <dbReference type="ARBA" id="ARBA00023002"/>
    </source>
</evidence>
<dbReference type="Proteomes" id="UP000199413">
    <property type="component" value="Unassembled WGS sequence"/>
</dbReference>
<proteinExistence type="inferred from homology"/>
<comment type="similarity">
    <text evidence="1">Belongs to the short-chain dehydrogenases/reductases (SDR) family.</text>
</comment>
<dbReference type="PANTHER" id="PTHR42901:SF1">
    <property type="entry name" value="ALCOHOL DEHYDROGENASE"/>
    <property type="match status" value="1"/>
</dbReference>
<dbReference type="CDD" id="cd05374">
    <property type="entry name" value="17beta-HSD-like_SDR_c"/>
    <property type="match status" value="1"/>
</dbReference>
<evidence type="ECO:0000313" key="4">
    <source>
        <dbReference type="Proteomes" id="UP000199413"/>
    </source>
</evidence>
<dbReference type="GO" id="GO:0016491">
    <property type="term" value="F:oxidoreductase activity"/>
    <property type="evidence" value="ECO:0007669"/>
    <property type="project" value="UniProtKB-KW"/>
</dbReference>
<dbReference type="PANTHER" id="PTHR42901">
    <property type="entry name" value="ALCOHOL DEHYDROGENASE"/>
    <property type="match status" value="1"/>
</dbReference>
<dbReference type="STRING" id="568872.GA0070624_2736"/>
<dbReference type="InterPro" id="IPR002347">
    <property type="entry name" value="SDR_fam"/>
</dbReference>
<sequence>MANILITGAGTGLGRGTALGLARAGHHVIAGAEIWPQVRDLRSEAQRHGVQLDAIKLDVTDEIDRRHAFGYDVDILVLNAGVQEAGSVVEIPMARVRRSFEVNVFGHLQLVQGFAPQLLDRGSGKIFWVSSAAGIRTRPWVGIYAATKHAIEALAWAMRMELGPRGIRVATINPGPYRTGYNDTGVEAMFQWRNDTSALLERPDFSQYLDNQYDPQEMIDAMVRVIPMDHHPYRTVCPELSLAQDKEFESQVWASTV</sequence>
<reference evidence="4" key="1">
    <citation type="submission" date="2016-06" db="EMBL/GenBank/DDBJ databases">
        <authorList>
            <person name="Varghese N."/>
            <person name="Submissions Spin"/>
        </authorList>
    </citation>
    <scope>NUCLEOTIDE SEQUENCE [LARGE SCALE GENOMIC DNA]</scope>
    <source>
        <strain evidence="4">DSM 45431</strain>
    </source>
</reference>
<dbReference type="OrthoDB" id="3178062at2"/>
<evidence type="ECO:0000313" key="3">
    <source>
        <dbReference type="EMBL" id="SCL23433.1"/>
    </source>
</evidence>
<protein>
    <submittedName>
        <fullName evidence="3">Short-chain dehydrogenase</fullName>
    </submittedName>
</protein>